<dbReference type="Gene3D" id="2.40.160.60">
    <property type="entry name" value="Outer membrane protein transport protein (OMPP1/FadL/TodX)"/>
    <property type="match status" value="1"/>
</dbReference>
<accession>A0A1F5F797</accession>
<evidence type="ECO:0000313" key="1">
    <source>
        <dbReference type="EMBL" id="OGD75501.1"/>
    </source>
</evidence>
<reference evidence="1 2" key="1">
    <citation type="journal article" date="2016" name="Nat. Commun.">
        <title>Thousands of microbial genomes shed light on interconnected biogeochemical processes in an aquifer system.</title>
        <authorList>
            <person name="Anantharaman K."/>
            <person name="Brown C.T."/>
            <person name="Hug L.A."/>
            <person name="Sharon I."/>
            <person name="Castelle C.J."/>
            <person name="Probst A.J."/>
            <person name="Thomas B.C."/>
            <person name="Singh A."/>
            <person name="Wilkins M.J."/>
            <person name="Karaoz U."/>
            <person name="Brodie E.L."/>
            <person name="Williams K.H."/>
            <person name="Hubbard S.S."/>
            <person name="Banfield J.F."/>
        </authorList>
    </citation>
    <scope>NUCLEOTIDE SEQUENCE [LARGE SCALE GENOMIC DNA]</scope>
</reference>
<gene>
    <name evidence="1" type="ORF">A2Y64_02590</name>
</gene>
<dbReference type="STRING" id="1817816.A2Y64_02590"/>
<evidence type="ECO:0000313" key="2">
    <source>
        <dbReference type="Proteomes" id="UP000177187"/>
    </source>
</evidence>
<dbReference type="SUPFAM" id="SSF56935">
    <property type="entry name" value="Porins"/>
    <property type="match status" value="1"/>
</dbReference>
<sequence length="347" mass="37625">MLLALLSVASGATEVYYRTLSNLNCRPLAMGGAFLAVPCEFEAALYNPAGFVHGEGFGGVLNLGLTLYWLARGFGEEARMQDVELGGPPGSDFATLALSTLVGAKSLSYSVGGFYAFCNLWEESLADPATFDDPHFFHAKGLWADRSNTLGAGYRFPEGVTLAVSGTYYSREYPVVRDGGALEGVFDWERRSGYGFTVGAIWEFIPRAYAAATYVDLPDDLPGCRANLEGLGDETINVGAAWFPFPDVVFSMDVRNLVNNRAGAFREIRLGLDQRLLPHLTFRAGYAYTGDREHMWSLGLGVGDGSLGAAGGIETNLAQSSYILNYTLVKNQTADQIYHLLSFVVTF</sequence>
<dbReference type="Proteomes" id="UP000177187">
    <property type="component" value="Unassembled WGS sequence"/>
</dbReference>
<dbReference type="AlphaFoldDB" id="A0A1F5F797"/>
<organism evidence="1 2">
    <name type="scientific">Candidatus Coatesbacteria bacterium RBG_13_66_14</name>
    <dbReference type="NCBI Taxonomy" id="1817816"/>
    <lineage>
        <taxon>Bacteria</taxon>
        <taxon>Candidatus Coatesiibacteriota</taxon>
    </lineage>
</organism>
<proteinExistence type="predicted"/>
<name>A0A1F5F797_9BACT</name>
<protein>
    <recommendedName>
        <fullName evidence="3">PorV/PorQ family protein</fullName>
    </recommendedName>
</protein>
<dbReference type="EMBL" id="MFAF01000070">
    <property type="protein sequence ID" value="OGD75501.1"/>
    <property type="molecule type" value="Genomic_DNA"/>
</dbReference>
<evidence type="ECO:0008006" key="3">
    <source>
        <dbReference type="Google" id="ProtNLM"/>
    </source>
</evidence>
<comment type="caution">
    <text evidence="1">The sequence shown here is derived from an EMBL/GenBank/DDBJ whole genome shotgun (WGS) entry which is preliminary data.</text>
</comment>